<feature type="chain" id="PRO_5003177988" description="Domain of unknown function WSN domain-containing protein" evidence="4">
    <location>
        <begin position="20"/>
        <end position="1298"/>
    </location>
</feature>
<evidence type="ECO:0000259" key="5">
    <source>
        <dbReference type="SMART" id="SM00453"/>
    </source>
</evidence>
<dbReference type="InterPro" id="IPR002110">
    <property type="entry name" value="Ankyrin_rpt"/>
</dbReference>
<evidence type="ECO:0000313" key="6">
    <source>
        <dbReference type="EMBL" id="EFO85301.1"/>
    </source>
</evidence>
<dbReference type="InterPro" id="IPR003125">
    <property type="entry name" value="WSN"/>
</dbReference>
<keyword evidence="4" id="KW-0732">Signal</keyword>
<dbReference type="InParanoid" id="E3N419"/>
<dbReference type="EMBL" id="DS268522">
    <property type="protein sequence ID" value="EFO85301.1"/>
    <property type="molecule type" value="Genomic_DNA"/>
</dbReference>
<dbReference type="eggNOG" id="ENOG502TH7I">
    <property type="taxonomic scope" value="Eukaryota"/>
</dbReference>
<name>E3N419_CAERE</name>
<dbReference type="Gene3D" id="1.25.40.20">
    <property type="entry name" value="Ankyrin repeat-containing domain"/>
    <property type="match status" value="1"/>
</dbReference>
<feature type="repeat" description="ANK" evidence="1">
    <location>
        <begin position="930"/>
        <end position="962"/>
    </location>
</feature>
<keyword evidence="3" id="KW-1133">Transmembrane helix</keyword>
<dbReference type="PANTHER" id="PTHR22956:SF15">
    <property type="entry name" value="DOMAIN OF UNKNOWN FUNCTION WSN DOMAIN-CONTAINING PROTEIN"/>
    <property type="match status" value="1"/>
</dbReference>
<feature type="compositionally biased region" description="Polar residues" evidence="2">
    <location>
        <begin position="1250"/>
        <end position="1292"/>
    </location>
</feature>
<keyword evidence="1" id="KW-0040">ANK repeat</keyword>
<evidence type="ECO:0000256" key="3">
    <source>
        <dbReference type="SAM" id="Phobius"/>
    </source>
</evidence>
<dbReference type="PANTHER" id="PTHR22956">
    <property type="entry name" value="ANKYRIN REPEAT-CONTAINING PROTEIN F37A4.4-RELATED-RELATED"/>
    <property type="match status" value="1"/>
</dbReference>
<dbReference type="FunCoup" id="E3N419">
    <property type="interactions" value="477"/>
</dbReference>
<sequence length="1298" mass="145920">MLFMRVILSLSFCFTLCSAAELKSNHLESLRFSRQNGQSNLERSFEFSSFGISGSSAILQIANDFSILARLVNAISLQEGLSDGSANPDVVLAELLNIESSDTIRELVQMKLDTNEISSNLGKMLIDVGNLGANPLTNSHQVREAVNALNSMTGDATDLKKVIEAKTVNEFVDKAKKVTMTYNPAMSWSKFKEVAKHLKTVKDVEPSEKYVKSIIAFNDAIANIHSTDSTFTSTIEQFKNYKTTTSLEDLWEVKGKYKVLDPILKISKAAQAFDHNWGVYSTLSSKLKLLQNDAQTLNSLIQQNEFHSKLSNSLTPISNLVKGLHNLKNSDRVWTEGFPNGPSDISRIKDDLKGQWLKNKIAEGNDVTPLSSSFKLIEKFNEKLTTMNADWITFKKRDGTANLLSEFSTIFKVLADNGEVLAKIKNLEITVSALTGAMTNLNKIKGSPNFTKFDELYSYSSKISEYASQFESAFESMNKLNFKNAIDAFSQLKGITPNSKDDLTVSETAELAEKMKKVKGLDQLVAITTIALENLEPLLSGEYSTFLQNSPDWASIEPVQNSLEGTELTGALEKLSQQSIDLEGIDKMLDYGTKVRQIESGSIGSLKEVLNIIDKLRIGAKAVKSSIENKSKQRRDSGINVKKLKESKSVAFDLGKGVSLLRTLAEVYNGRELLVTASEYPDAVNTAVKSLPGLQSVWTDENRNALKQMSEKLLQLEKFAQENKDKKDFIQEGSVFGKASEIKGAPIDNKMIKETVVPALKIHSISTVTATAPTFLKLSELELDFSKHSTRIKAASMTLPSLQEYFDEVFGIKRTQMAGQSDEKKDEAQSGLSIEMLGIIAGCIVVFLLLLGGIIFCIVRCRKQRQYNARLLDPETWVLLSFTAENTPNTFGSGFSIEAHKHIIKNNYDSFKKCLKNGAYVDAKLQTDKQSNTMLHEAVLHDKHKYVEALIKHGATREILNHEFETPMQLAVRLKKKKCIKMFKKYEHKKFKIVLPEVFTKNNYLIDVDRAIPIEEHYHGDFFKKFGQYQHEHPKRPTHYVAKTDKDNVLHVKDHHLPMIFSATMIMGHRWLKACLDNPSAIGNNKEWRVTKMSFRGKEYDTLLAIKDYINRMNVPYMFGIGVSYNNHTLAQEWSLMRTVTTQLGVYNGTGEFPFMCPKPGHCYHRDDLPRNFFLYHRNDKAQVQLNFKSTWMDNPAFCFMNTDDFTHFLLDFKIVSKKIEKIDKKNGVVKKKDEKNKRKDKLVSEESCSVTDCSDSCASTMSVGTPVSRTPTSGTPNSRTPNSVTPTSRTPGKNRRH</sequence>
<dbReference type="InterPro" id="IPR036770">
    <property type="entry name" value="Ankyrin_rpt-contain_sf"/>
</dbReference>
<dbReference type="PROSITE" id="PS50088">
    <property type="entry name" value="ANK_REPEAT"/>
    <property type="match status" value="1"/>
</dbReference>
<reference evidence="6" key="1">
    <citation type="submission" date="2007-07" db="EMBL/GenBank/DDBJ databases">
        <title>PCAP assembly of the Caenorhabditis remanei genome.</title>
        <authorList>
            <consortium name="The Caenorhabditis remanei Sequencing Consortium"/>
            <person name="Wilson R.K."/>
        </authorList>
    </citation>
    <scope>NUCLEOTIDE SEQUENCE [LARGE SCALE GENOMIC DNA]</scope>
    <source>
        <strain evidence="6">PB4641</strain>
    </source>
</reference>
<evidence type="ECO:0000256" key="4">
    <source>
        <dbReference type="SAM" id="SignalP"/>
    </source>
</evidence>
<feature type="domain" description="Domain of unknown function WSN" evidence="5">
    <location>
        <begin position="56"/>
        <end position="127"/>
    </location>
</feature>
<organism evidence="7">
    <name type="scientific">Caenorhabditis remanei</name>
    <name type="common">Caenorhabditis vulgaris</name>
    <dbReference type="NCBI Taxonomy" id="31234"/>
    <lineage>
        <taxon>Eukaryota</taxon>
        <taxon>Metazoa</taxon>
        <taxon>Ecdysozoa</taxon>
        <taxon>Nematoda</taxon>
        <taxon>Chromadorea</taxon>
        <taxon>Rhabditida</taxon>
        <taxon>Rhabditina</taxon>
        <taxon>Rhabditomorpha</taxon>
        <taxon>Rhabditoidea</taxon>
        <taxon>Rhabditidae</taxon>
        <taxon>Peloderinae</taxon>
        <taxon>Caenorhabditis</taxon>
    </lineage>
</organism>
<evidence type="ECO:0000256" key="1">
    <source>
        <dbReference type="PROSITE-ProRule" id="PRU00023"/>
    </source>
</evidence>
<evidence type="ECO:0000256" key="2">
    <source>
        <dbReference type="SAM" id="MobiDB-lite"/>
    </source>
</evidence>
<feature type="signal peptide" evidence="4">
    <location>
        <begin position="1"/>
        <end position="19"/>
    </location>
</feature>
<protein>
    <recommendedName>
        <fullName evidence="5">Domain of unknown function WSN domain-containing protein</fullName>
    </recommendedName>
</protein>
<dbReference type="OMA" id="ELECYNI"/>
<keyword evidence="3" id="KW-0812">Transmembrane</keyword>
<dbReference type="Proteomes" id="UP000008281">
    <property type="component" value="Unassembled WGS sequence"/>
</dbReference>
<keyword evidence="7" id="KW-1185">Reference proteome</keyword>
<dbReference type="InterPro" id="IPR053345">
    <property type="entry name" value="Ankyrin_repeat-containing"/>
</dbReference>
<accession>E3N419</accession>
<dbReference type="Pfam" id="PF02206">
    <property type="entry name" value="WSN"/>
    <property type="match status" value="1"/>
</dbReference>
<gene>
    <name evidence="6" type="ORF">CRE_24678</name>
</gene>
<dbReference type="SUPFAM" id="SSF48403">
    <property type="entry name" value="Ankyrin repeat"/>
    <property type="match status" value="1"/>
</dbReference>
<feature type="transmembrane region" description="Helical" evidence="3">
    <location>
        <begin position="836"/>
        <end position="859"/>
    </location>
</feature>
<dbReference type="OrthoDB" id="5813334at2759"/>
<evidence type="ECO:0000313" key="7">
    <source>
        <dbReference type="Proteomes" id="UP000008281"/>
    </source>
</evidence>
<keyword evidence="3" id="KW-0472">Membrane</keyword>
<dbReference type="HOGENOM" id="CLU_002600_0_0_1"/>
<feature type="region of interest" description="Disordered" evidence="2">
    <location>
        <begin position="1250"/>
        <end position="1298"/>
    </location>
</feature>
<dbReference type="SMART" id="SM00453">
    <property type="entry name" value="WSN"/>
    <property type="match status" value="1"/>
</dbReference>
<proteinExistence type="predicted"/>